<evidence type="ECO:0008006" key="10">
    <source>
        <dbReference type="Google" id="ProtNLM"/>
    </source>
</evidence>
<dbReference type="Gene3D" id="1.20.1250.20">
    <property type="entry name" value="MFS general substrate transporter like domains"/>
    <property type="match status" value="1"/>
</dbReference>
<evidence type="ECO:0000256" key="1">
    <source>
        <dbReference type="ARBA" id="ARBA00004141"/>
    </source>
</evidence>
<keyword evidence="4 7" id="KW-0812">Transmembrane</keyword>
<feature type="transmembrane region" description="Helical" evidence="7">
    <location>
        <begin position="367"/>
        <end position="389"/>
    </location>
</feature>
<keyword evidence="9" id="KW-1185">Reference proteome</keyword>
<name>A0A5E8C0Q7_9ASCO</name>
<dbReference type="InterPro" id="IPR003663">
    <property type="entry name" value="Sugar/inositol_transpt"/>
</dbReference>
<feature type="transmembrane region" description="Helical" evidence="7">
    <location>
        <begin position="428"/>
        <end position="450"/>
    </location>
</feature>
<dbReference type="OrthoDB" id="4540492at2759"/>
<organism evidence="8 9">
    <name type="scientific">Magnusiomyces paraingens</name>
    <dbReference type="NCBI Taxonomy" id="2606893"/>
    <lineage>
        <taxon>Eukaryota</taxon>
        <taxon>Fungi</taxon>
        <taxon>Dikarya</taxon>
        <taxon>Ascomycota</taxon>
        <taxon>Saccharomycotina</taxon>
        <taxon>Dipodascomycetes</taxon>
        <taxon>Dipodascales</taxon>
        <taxon>Dipodascaceae</taxon>
        <taxon>Magnusiomyces</taxon>
    </lineage>
</organism>
<evidence type="ECO:0000256" key="4">
    <source>
        <dbReference type="ARBA" id="ARBA00022692"/>
    </source>
</evidence>
<feature type="transmembrane region" description="Helical" evidence="7">
    <location>
        <begin position="123"/>
        <end position="145"/>
    </location>
</feature>
<dbReference type="GO" id="GO:0016020">
    <property type="term" value="C:membrane"/>
    <property type="evidence" value="ECO:0007669"/>
    <property type="project" value="UniProtKB-SubCell"/>
</dbReference>
<feature type="transmembrane region" description="Helical" evidence="7">
    <location>
        <begin position="325"/>
        <end position="346"/>
    </location>
</feature>
<keyword evidence="3" id="KW-0813">Transport</keyword>
<dbReference type="Proteomes" id="UP000398389">
    <property type="component" value="Unassembled WGS sequence"/>
</dbReference>
<feature type="transmembrane region" description="Helical" evidence="7">
    <location>
        <begin position="296"/>
        <end position="319"/>
    </location>
</feature>
<evidence type="ECO:0000313" key="8">
    <source>
        <dbReference type="EMBL" id="VVT56500.1"/>
    </source>
</evidence>
<dbReference type="GO" id="GO:0005351">
    <property type="term" value="F:carbohydrate:proton symporter activity"/>
    <property type="evidence" value="ECO:0007669"/>
    <property type="project" value="TreeGrafter"/>
</dbReference>
<evidence type="ECO:0000256" key="3">
    <source>
        <dbReference type="ARBA" id="ARBA00022448"/>
    </source>
</evidence>
<evidence type="ECO:0000313" key="9">
    <source>
        <dbReference type="Proteomes" id="UP000398389"/>
    </source>
</evidence>
<proteinExistence type="inferred from homology"/>
<gene>
    <name evidence="8" type="ORF">SAPINGB_P005109</name>
</gene>
<accession>A0A5E8C0Q7</accession>
<dbReference type="InterPro" id="IPR036259">
    <property type="entry name" value="MFS_trans_sf"/>
</dbReference>
<evidence type="ECO:0000256" key="6">
    <source>
        <dbReference type="ARBA" id="ARBA00023136"/>
    </source>
</evidence>
<dbReference type="InterPro" id="IPR050360">
    <property type="entry name" value="MFS_Sugar_Transporters"/>
</dbReference>
<dbReference type="PRINTS" id="PR00171">
    <property type="entry name" value="SUGRTRNSPORT"/>
</dbReference>
<sequence>MLKSIALTPPLNSGILTGAVCIMVSLTIGIEATQVSPFLNTKVFNDAYGEQSDFIIGLITGTFPLFSCSMIVFIKTDVSLLLVGKSIKGVSLGVLSSVVPVYIGEVFIEESAEKLMSYFQCCIPAGLFISSLVAYLGTSAPFAFFKKELPNVKIRGSWAMAFTPMAFSTGLSVMMRDSPIDYFTQGLSSATMDLLLLQTRSLSKKLSEEEYREYVNNRYFQITKASNNEVNETTAGKGVAVVERKKSIGQLFKSCFKSRDVLTAIMTQCAVQLSGINAFMYYFNEICAMSEMEQESILPLALGLNGVNVLANCLASLYARRVSRVMNIIYGFLVMGLCHVLLVLALQSKKSNISNEASRADVSGILAIMYCFLAVSTFSLTIAIQSILYTVELIPANLAEIGLPISIACGWFTNFVLTCILPTAFKFLSAYVFTFFAIFCFCFYATFFHLKDTLSQETQGIKQEDQDEYLNSGEKGLTRTATIRAPRFRAPRLTVAEISEPSLMPNYRAGQSSASTTYVQGNDTLEEPHTATLEIQDEGEEEEKEEIQRIWGAEDIGVESISQRYLRKPSHEINIAADSPLAHLSKAVLRKPSGGARSQLHSTAGSFKSTSVRSMINNSFGGRDDDMYE</sequence>
<dbReference type="SUPFAM" id="SSF103473">
    <property type="entry name" value="MFS general substrate transporter"/>
    <property type="match status" value="1"/>
</dbReference>
<feature type="transmembrane region" description="Helical" evidence="7">
    <location>
        <begin position="54"/>
        <end position="74"/>
    </location>
</feature>
<protein>
    <recommendedName>
        <fullName evidence="10">Major facilitator superfamily (MFS) profile domain-containing protein</fullName>
    </recommendedName>
</protein>
<reference evidence="8 9" key="1">
    <citation type="submission" date="2019-09" db="EMBL/GenBank/DDBJ databases">
        <authorList>
            <person name="Brejova B."/>
        </authorList>
    </citation>
    <scope>NUCLEOTIDE SEQUENCE [LARGE SCALE GENOMIC DNA]</scope>
</reference>
<feature type="transmembrane region" description="Helical" evidence="7">
    <location>
        <begin position="261"/>
        <end position="284"/>
    </location>
</feature>
<feature type="transmembrane region" description="Helical" evidence="7">
    <location>
        <begin position="401"/>
        <end position="421"/>
    </location>
</feature>
<dbReference type="Pfam" id="PF00083">
    <property type="entry name" value="Sugar_tr"/>
    <property type="match status" value="1"/>
</dbReference>
<comment type="subcellular location">
    <subcellularLocation>
        <location evidence="1">Membrane</location>
        <topology evidence="1">Multi-pass membrane protein</topology>
    </subcellularLocation>
</comment>
<evidence type="ECO:0000256" key="7">
    <source>
        <dbReference type="SAM" id="Phobius"/>
    </source>
</evidence>
<dbReference type="GeneID" id="43583924"/>
<dbReference type="AlphaFoldDB" id="A0A5E8C0Q7"/>
<feature type="transmembrane region" description="Helical" evidence="7">
    <location>
        <begin position="86"/>
        <end position="103"/>
    </location>
</feature>
<evidence type="ECO:0000256" key="5">
    <source>
        <dbReference type="ARBA" id="ARBA00022989"/>
    </source>
</evidence>
<keyword evidence="5 7" id="KW-1133">Transmembrane helix</keyword>
<dbReference type="RefSeq" id="XP_031855715.1">
    <property type="nucleotide sequence ID" value="XM_031999824.1"/>
</dbReference>
<feature type="transmembrane region" description="Helical" evidence="7">
    <location>
        <begin position="157"/>
        <end position="175"/>
    </location>
</feature>
<feature type="transmembrane region" description="Helical" evidence="7">
    <location>
        <begin position="12"/>
        <end position="34"/>
    </location>
</feature>
<dbReference type="PANTHER" id="PTHR48022:SF7">
    <property type="entry name" value="MAJOR FACILITATOR SUPERFAMILY (MFS) PROFILE DOMAIN-CONTAINING PROTEIN-RELATED"/>
    <property type="match status" value="1"/>
</dbReference>
<evidence type="ECO:0000256" key="2">
    <source>
        <dbReference type="ARBA" id="ARBA00010992"/>
    </source>
</evidence>
<dbReference type="EMBL" id="CABVLU010000004">
    <property type="protein sequence ID" value="VVT56500.1"/>
    <property type="molecule type" value="Genomic_DNA"/>
</dbReference>
<keyword evidence="6 7" id="KW-0472">Membrane</keyword>
<dbReference type="PANTHER" id="PTHR48022">
    <property type="entry name" value="PLASTIDIC GLUCOSE TRANSPORTER 4"/>
    <property type="match status" value="1"/>
</dbReference>
<comment type="similarity">
    <text evidence="2">Belongs to the major facilitator superfamily. Sugar transporter (TC 2.A.1.1) family.</text>
</comment>
<dbReference type="InterPro" id="IPR005828">
    <property type="entry name" value="MFS_sugar_transport-like"/>
</dbReference>